<dbReference type="RefSeq" id="WP_089252712.1">
    <property type="nucleotide sequence ID" value="NZ_FZOW01000033.1"/>
</dbReference>
<name>A0A239N9U6_9NOCA</name>
<evidence type="ECO:0000256" key="1">
    <source>
        <dbReference type="SAM" id="Phobius"/>
    </source>
</evidence>
<accession>A0A239N9U6</accession>
<sequence>MTYTFVGLLTGILLALAGIIGGFSGFVLALFLGAVGVAIGAHFDGRLDLTSLLRSRGRG</sequence>
<dbReference type="STRING" id="398843.A3K89_06355"/>
<dbReference type="AlphaFoldDB" id="A0A239N9U6"/>
<evidence type="ECO:0008006" key="4">
    <source>
        <dbReference type="Google" id="ProtNLM"/>
    </source>
</evidence>
<evidence type="ECO:0000313" key="3">
    <source>
        <dbReference type="Proteomes" id="UP000198327"/>
    </source>
</evidence>
<protein>
    <recommendedName>
        <fullName evidence="4">DUF2273 domain-containing protein</fullName>
    </recommendedName>
</protein>
<reference evidence="3" key="1">
    <citation type="submission" date="2017-06" db="EMBL/GenBank/DDBJ databases">
        <authorList>
            <person name="Varghese N."/>
            <person name="Submissions S."/>
        </authorList>
    </citation>
    <scope>NUCLEOTIDE SEQUENCE [LARGE SCALE GENOMIC DNA]</scope>
    <source>
        <strain evidence="3">JCM 23211</strain>
    </source>
</reference>
<gene>
    <name evidence="2" type="ORF">SAMN05421642_13322</name>
</gene>
<keyword evidence="1" id="KW-0812">Transmembrane</keyword>
<dbReference type="Proteomes" id="UP000198327">
    <property type="component" value="Unassembled WGS sequence"/>
</dbReference>
<dbReference type="EMBL" id="FZOW01000033">
    <property type="protein sequence ID" value="SNT51681.1"/>
    <property type="molecule type" value="Genomic_DNA"/>
</dbReference>
<keyword evidence="3" id="KW-1185">Reference proteome</keyword>
<proteinExistence type="predicted"/>
<organism evidence="2 3">
    <name type="scientific">Rhodococcoides kyotonense</name>
    <dbReference type="NCBI Taxonomy" id="398843"/>
    <lineage>
        <taxon>Bacteria</taxon>
        <taxon>Bacillati</taxon>
        <taxon>Actinomycetota</taxon>
        <taxon>Actinomycetes</taxon>
        <taxon>Mycobacteriales</taxon>
        <taxon>Nocardiaceae</taxon>
        <taxon>Rhodococcoides</taxon>
    </lineage>
</organism>
<evidence type="ECO:0000313" key="2">
    <source>
        <dbReference type="EMBL" id="SNT51681.1"/>
    </source>
</evidence>
<dbReference type="OrthoDB" id="4382132at2"/>
<keyword evidence="1" id="KW-0472">Membrane</keyword>
<keyword evidence="1" id="KW-1133">Transmembrane helix</keyword>
<feature type="transmembrane region" description="Helical" evidence="1">
    <location>
        <begin position="12"/>
        <end position="39"/>
    </location>
</feature>